<proteinExistence type="predicted"/>
<keyword evidence="3" id="KW-0645">Protease</keyword>
<reference evidence="3 4" key="1">
    <citation type="submission" date="2018-04" db="EMBL/GenBank/DDBJ databases">
        <title>Genomic Encyclopedia of Type Strains, Phase IV (KMG-IV): sequencing the most valuable type-strain genomes for metagenomic binning, comparative biology and taxonomic classification.</title>
        <authorList>
            <person name="Goeker M."/>
        </authorList>
    </citation>
    <scope>NUCLEOTIDE SEQUENCE [LARGE SCALE GENOMIC DNA]</scope>
    <source>
        <strain evidence="3 4">DSM 45771</strain>
    </source>
</reference>
<dbReference type="GO" id="GO:0004175">
    <property type="term" value="F:endopeptidase activity"/>
    <property type="evidence" value="ECO:0007669"/>
    <property type="project" value="UniProtKB-ARBA"/>
</dbReference>
<feature type="transmembrane region" description="Helical" evidence="1">
    <location>
        <begin position="207"/>
        <end position="227"/>
    </location>
</feature>
<evidence type="ECO:0000313" key="3">
    <source>
        <dbReference type="EMBL" id="PVY95465.1"/>
    </source>
</evidence>
<dbReference type="Proteomes" id="UP000245639">
    <property type="component" value="Unassembled WGS sequence"/>
</dbReference>
<comment type="caution">
    <text evidence="3">The sequence shown here is derived from an EMBL/GenBank/DDBJ whole genome shotgun (WGS) entry which is preliminary data.</text>
</comment>
<evidence type="ECO:0000259" key="2">
    <source>
        <dbReference type="Pfam" id="PF02517"/>
    </source>
</evidence>
<keyword evidence="3" id="KW-0378">Hydrolase</keyword>
<feature type="transmembrane region" description="Helical" evidence="1">
    <location>
        <begin position="148"/>
        <end position="170"/>
    </location>
</feature>
<gene>
    <name evidence="3" type="ORF">C8D89_1362</name>
</gene>
<evidence type="ECO:0000313" key="4">
    <source>
        <dbReference type="Proteomes" id="UP000245639"/>
    </source>
</evidence>
<protein>
    <submittedName>
        <fullName evidence="3">CAAX prenyl protease-like protein</fullName>
    </submittedName>
</protein>
<feature type="transmembrane region" description="Helical" evidence="1">
    <location>
        <begin position="20"/>
        <end position="44"/>
    </location>
</feature>
<dbReference type="GO" id="GO:0006508">
    <property type="term" value="P:proteolysis"/>
    <property type="evidence" value="ECO:0007669"/>
    <property type="project" value="UniProtKB-KW"/>
</dbReference>
<dbReference type="PANTHER" id="PTHR35797">
    <property type="entry name" value="PROTEASE-RELATED"/>
    <property type="match status" value="1"/>
</dbReference>
<sequence>MRTRQHTPTRAFIKRHAVLIFYAVVLALGLGPTLIVIGPGAFLGTANLVGTDAEVDSAADLDPSMLVAVMAGNPVFALLAIMMIALAYGRAGLGDLRSRLLRWRVGVRWYAVALLTAPVLWIAIQGALSLTSDAFIPGIITADQKASLLVTGLVVGLVAAVFEEIAWTGFATHELRKRHGPWATGLTVGLLWCVLHLSLFAGADSGAVPRVLSVAAVFSWMLAYRLLMVWVYGHTQSVLLAIVMHLPISVMGFVLASPTMAGIADLIFNLAFGATLWALVAAVAKTERRRLSRPNLHQVTATGT</sequence>
<name>A0A2U1E6E4_9PSEU</name>
<dbReference type="PANTHER" id="PTHR35797:SF1">
    <property type="entry name" value="PROTEASE"/>
    <property type="match status" value="1"/>
</dbReference>
<dbReference type="Pfam" id="PF02517">
    <property type="entry name" value="Rce1-like"/>
    <property type="match status" value="1"/>
</dbReference>
<dbReference type="EMBL" id="QEKW01000036">
    <property type="protein sequence ID" value="PVY95465.1"/>
    <property type="molecule type" value="Genomic_DNA"/>
</dbReference>
<feature type="transmembrane region" description="Helical" evidence="1">
    <location>
        <begin position="239"/>
        <end position="260"/>
    </location>
</feature>
<keyword evidence="1" id="KW-0812">Transmembrane</keyword>
<keyword evidence="4" id="KW-1185">Reference proteome</keyword>
<feature type="transmembrane region" description="Helical" evidence="1">
    <location>
        <begin position="64"/>
        <end position="88"/>
    </location>
</feature>
<feature type="transmembrane region" description="Helical" evidence="1">
    <location>
        <begin position="109"/>
        <end position="128"/>
    </location>
</feature>
<organism evidence="3 4">
    <name type="scientific">Actinomycetospora cinnamomea</name>
    <dbReference type="NCBI Taxonomy" id="663609"/>
    <lineage>
        <taxon>Bacteria</taxon>
        <taxon>Bacillati</taxon>
        <taxon>Actinomycetota</taxon>
        <taxon>Actinomycetes</taxon>
        <taxon>Pseudonocardiales</taxon>
        <taxon>Pseudonocardiaceae</taxon>
        <taxon>Actinomycetospora</taxon>
    </lineage>
</organism>
<feature type="domain" description="CAAX prenyl protease 2/Lysostaphin resistance protein A-like" evidence="2">
    <location>
        <begin position="147"/>
        <end position="246"/>
    </location>
</feature>
<feature type="transmembrane region" description="Helical" evidence="1">
    <location>
        <begin position="182"/>
        <end position="201"/>
    </location>
</feature>
<keyword evidence="1" id="KW-1133">Transmembrane helix</keyword>
<dbReference type="AlphaFoldDB" id="A0A2U1E6E4"/>
<dbReference type="InterPro" id="IPR003675">
    <property type="entry name" value="Rce1/LyrA-like_dom"/>
</dbReference>
<dbReference type="InterPro" id="IPR042150">
    <property type="entry name" value="MmRce1-like"/>
</dbReference>
<accession>A0A2U1E6E4</accession>
<evidence type="ECO:0000256" key="1">
    <source>
        <dbReference type="SAM" id="Phobius"/>
    </source>
</evidence>
<dbReference type="GO" id="GO:0080120">
    <property type="term" value="P:CAAX-box protein maturation"/>
    <property type="evidence" value="ECO:0007669"/>
    <property type="project" value="UniProtKB-ARBA"/>
</dbReference>
<keyword evidence="1" id="KW-0472">Membrane</keyword>
<feature type="transmembrane region" description="Helical" evidence="1">
    <location>
        <begin position="266"/>
        <end position="284"/>
    </location>
</feature>